<keyword evidence="2" id="KW-0012">Acyltransferase</keyword>
<keyword evidence="1 4" id="KW-0808">Transferase</keyword>
<evidence type="ECO:0000256" key="1">
    <source>
        <dbReference type="ARBA" id="ARBA00022679"/>
    </source>
</evidence>
<dbReference type="EMBL" id="SZQL01000006">
    <property type="protein sequence ID" value="TKK68958.1"/>
    <property type="molecule type" value="Genomic_DNA"/>
</dbReference>
<evidence type="ECO:0000259" key="3">
    <source>
        <dbReference type="PROSITE" id="PS51186"/>
    </source>
</evidence>
<dbReference type="PROSITE" id="PS51186">
    <property type="entry name" value="GNAT"/>
    <property type="match status" value="1"/>
</dbReference>
<sequence length="162" mass="18261">MLSIQPAGVKEISLIRKLAYEIWPAAYNTILSAGQLQYVLQLMYSEEALINQMREGQQFYIAYDNGVPAGFAAFGTYGATTYKLHKIYVLPQMQGKGTGGQLLQFVIEKVKENTATALILNVNRQNSALHFYKKMGFEIAEEVNIDIGRGYFMNDYIMKLAL</sequence>
<protein>
    <submittedName>
        <fullName evidence="4">GNAT family N-acetyltransferase</fullName>
    </submittedName>
</protein>
<keyword evidence="5" id="KW-1185">Reference proteome</keyword>
<dbReference type="GO" id="GO:0016747">
    <property type="term" value="F:acyltransferase activity, transferring groups other than amino-acyl groups"/>
    <property type="evidence" value="ECO:0007669"/>
    <property type="project" value="InterPro"/>
</dbReference>
<dbReference type="OrthoDB" id="9800604at2"/>
<evidence type="ECO:0000256" key="2">
    <source>
        <dbReference type="ARBA" id="ARBA00023315"/>
    </source>
</evidence>
<comment type="caution">
    <text evidence="4">The sequence shown here is derived from an EMBL/GenBank/DDBJ whole genome shotgun (WGS) entry which is preliminary data.</text>
</comment>
<dbReference type="InterPro" id="IPR016181">
    <property type="entry name" value="Acyl_CoA_acyltransferase"/>
</dbReference>
<gene>
    <name evidence="4" type="ORF">FC093_09700</name>
</gene>
<dbReference type="CDD" id="cd04301">
    <property type="entry name" value="NAT_SF"/>
    <property type="match status" value="1"/>
</dbReference>
<reference evidence="4 5" key="1">
    <citation type="submission" date="2019-05" db="EMBL/GenBank/DDBJ databases">
        <title>Panacibacter sp. strain 17mud1-8 Genome sequencing and assembly.</title>
        <authorList>
            <person name="Chhetri G."/>
        </authorList>
    </citation>
    <scope>NUCLEOTIDE SEQUENCE [LARGE SCALE GENOMIC DNA]</scope>
    <source>
        <strain evidence="4 5">17mud1-8</strain>
    </source>
</reference>
<accession>A0A4U3L1S8</accession>
<dbReference type="PANTHER" id="PTHR43800:SF1">
    <property type="entry name" value="PEPTIDYL-LYSINE N-ACETYLTRANSFERASE YJAB"/>
    <property type="match status" value="1"/>
</dbReference>
<evidence type="ECO:0000313" key="4">
    <source>
        <dbReference type="EMBL" id="TKK68958.1"/>
    </source>
</evidence>
<dbReference type="Gene3D" id="3.40.630.30">
    <property type="match status" value="1"/>
</dbReference>
<name>A0A4U3L1S8_9BACT</name>
<dbReference type="Pfam" id="PF13508">
    <property type="entry name" value="Acetyltransf_7"/>
    <property type="match status" value="1"/>
</dbReference>
<dbReference type="SUPFAM" id="SSF55729">
    <property type="entry name" value="Acyl-CoA N-acyltransferases (Nat)"/>
    <property type="match status" value="1"/>
</dbReference>
<dbReference type="InterPro" id="IPR000182">
    <property type="entry name" value="GNAT_dom"/>
</dbReference>
<organism evidence="4 5">
    <name type="scientific">Ilyomonas limi</name>
    <dbReference type="NCBI Taxonomy" id="2575867"/>
    <lineage>
        <taxon>Bacteria</taxon>
        <taxon>Pseudomonadati</taxon>
        <taxon>Bacteroidota</taxon>
        <taxon>Chitinophagia</taxon>
        <taxon>Chitinophagales</taxon>
        <taxon>Chitinophagaceae</taxon>
        <taxon>Ilyomonas</taxon>
    </lineage>
</organism>
<dbReference type="AlphaFoldDB" id="A0A4U3L1S8"/>
<dbReference type="PANTHER" id="PTHR43800">
    <property type="entry name" value="PEPTIDYL-LYSINE N-ACETYLTRANSFERASE YJAB"/>
    <property type="match status" value="1"/>
</dbReference>
<feature type="domain" description="N-acetyltransferase" evidence="3">
    <location>
        <begin position="13"/>
        <end position="162"/>
    </location>
</feature>
<proteinExistence type="predicted"/>
<dbReference type="RefSeq" id="WP_137261578.1">
    <property type="nucleotide sequence ID" value="NZ_SZQL01000006.1"/>
</dbReference>
<evidence type="ECO:0000313" key="5">
    <source>
        <dbReference type="Proteomes" id="UP000305848"/>
    </source>
</evidence>
<dbReference type="Proteomes" id="UP000305848">
    <property type="component" value="Unassembled WGS sequence"/>
</dbReference>